<evidence type="ECO:0000313" key="9">
    <source>
        <dbReference type="Proteomes" id="UP000016023"/>
    </source>
</evidence>
<evidence type="ECO:0000256" key="4">
    <source>
        <dbReference type="ARBA" id="ARBA00023136"/>
    </source>
</evidence>
<dbReference type="InterPro" id="IPR033985">
    <property type="entry name" value="SusD-like_N"/>
</dbReference>
<reference evidence="8 9" key="1">
    <citation type="submission" date="2011-12" db="EMBL/GenBank/DDBJ databases">
        <title>The Genome Sequence of Prevotella micans F0438.</title>
        <authorList>
            <consortium name="The Broad Institute Genome Sequencing Platform"/>
            <person name="Earl A."/>
            <person name="Ward D."/>
            <person name="Feldgarden M."/>
            <person name="Gevers D."/>
            <person name="Izard J."/>
            <person name="Baranova O.V."/>
            <person name="Blanton J.M."/>
            <person name="Wade W.G."/>
            <person name="Dewhirst F.E."/>
            <person name="Young S.K."/>
            <person name="Zeng Q."/>
            <person name="Gargeya S."/>
            <person name="Fitzgerald M."/>
            <person name="Haas B."/>
            <person name="Abouelleil A."/>
            <person name="Alvarado L."/>
            <person name="Arachchi H.M."/>
            <person name="Berlin A."/>
            <person name="Chapman S.B."/>
            <person name="Gearin G."/>
            <person name="Goldberg J."/>
            <person name="Griggs A."/>
            <person name="Gujja S."/>
            <person name="Hansen M."/>
            <person name="Heiman D."/>
            <person name="Howarth C."/>
            <person name="Larimer J."/>
            <person name="Lui A."/>
            <person name="MacDonald P.J.P."/>
            <person name="McCowen C."/>
            <person name="Montmayeur A."/>
            <person name="Murphy C."/>
            <person name="Neiman D."/>
            <person name="Pearson M."/>
            <person name="Priest M."/>
            <person name="Roberts A."/>
            <person name="Saif S."/>
            <person name="Shea T."/>
            <person name="Sisk P."/>
            <person name="Stolte C."/>
            <person name="Sykes S."/>
            <person name="Wortman J."/>
            <person name="Nusbaum C."/>
            <person name="Birren B."/>
        </authorList>
    </citation>
    <scope>NUCLEOTIDE SEQUENCE [LARGE SCALE GENOMIC DNA]</scope>
    <source>
        <strain evidence="8 9">F0438</strain>
    </source>
</reference>
<evidence type="ECO:0000256" key="2">
    <source>
        <dbReference type="ARBA" id="ARBA00006275"/>
    </source>
</evidence>
<dbReference type="Proteomes" id="UP000016023">
    <property type="component" value="Unassembled WGS sequence"/>
</dbReference>
<dbReference type="InterPro" id="IPR011990">
    <property type="entry name" value="TPR-like_helical_dom_sf"/>
</dbReference>
<dbReference type="eggNOG" id="COG0446">
    <property type="taxonomic scope" value="Bacteria"/>
</dbReference>
<sequence length="536" mass="61008">MNKKIFLIAMSTLVFMSCLNEQPKNQLPEEKIYDNAQNVYINTVATLYAYFGGTNDSQGLQGTYRGVYDYNTFTTDEAMLPTRGGDWFDGGFWQSLYQHKWTPHDVALNNTWNYLFKVVMLCNCSLRNIEEHSGLLTADQKSSYEAEVRAVRAMFYFYLVDMFGRVPVITSDKVPVNEIVQNKRSEVFRFAFNELQKVASMLPNKSSNTDGTYYGHVTRPVAFFLLAKLALNAEVYSDDDWTDGIRPNGSNIFFTVGSHRLNAWQTTMAYCDSITASGYRLASNYADNFKIHNETSPENILTIPMDKVLYPTLYKYLFRSRHYNHGAAIGFGAENGSCATVSTVETFAYGTDSLDARYNLNFFSDTLRVKGAVVRLNNGDALVYKPLEAKLDLTGSAYEKTAGARMKKYEIDLTAYNDGQLQDNDIVLFRYSDVLLMKSEAKMRNNTDGSAELNMVRARVGMPARQATFQNILDERLMELMWEGWRRQDLIRFDLFTSAYDQRTPLENEYTGYTTVFPIPANAIALNPLLTQNPGY</sequence>
<name>H1Q464_9BACT</name>
<proteinExistence type="inferred from homology"/>
<evidence type="ECO:0000256" key="3">
    <source>
        <dbReference type="ARBA" id="ARBA00022729"/>
    </source>
</evidence>
<evidence type="ECO:0008006" key="10">
    <source>
        <dbReference type="Google" id="ProtNLM"/>
    </source>
</evidence>
<dbReference type="RefSeq" id="WP_006953233.1">
    <property type="nucleotide sequence ID" value="NZ_JH594523.1"/>
</dbReference>
<keyword evidence="9" id="KW-1185">Reference proteome</keyword>
<comment type="subcellular location">
    <subcellularLocation>
        <location evidence="1">Cell outer membrane</location>
    </subcellularLocation>
</comment>
<comment type="similarity">
    <text evidence="2">Belongs to the SusD family.</text>
</comment>
<dbReference type="Pfam" id="PF07980">
    <property type="entry name" value="SusD_RagB"/>
    <property type="match status" value="1"/>
</dbReference>
<evidence type="ECO:0000259" key="6">
    <source>
        <dbReference type="Pfam" id="PF07980"/>
    </source>
</evidence>
<keyword evidence="5" id="KW-0998">Cell outer membrane</keyword>
<protein>
    <recommendedName>
        <fullName evidence="10">RagB/SusD domain-containing protein</fullName>
    </recommendedName>
</protein>
<organism evidence="8 9">
    <name type="scientific">Prevotella micans F0438</name>
    <dbReference type="NCBI Taxonomy" id="883158"/>
    <lineage>
        <taxon>Bacteria</taxon>
        <taxon>Pseudomonadati</taxon>
        <taxon>Bacteroidota</taxon>
        <taxon>Bacteroidia</taxon>
        <taxon>Bacteroidales</taxon>
        <taxon>Prevotellaceae</taxon>
        <taxon>Prevotella</taxon>
    </lineage>
</organism>
<dbReference type="Pfam" id="PF14322">
    <property type="entry name" value="SusD-like_3"/>
    <property type="match status" value="1"/>
</dbReference>
<dbReference type="GO" id="GO:0009279">
    <property type="term" value="C:cell outer membrane"/>
    <property type="evidence" value="ECO:0007669"/>
    <property type="project" value="UniProtKB-SubCell"/>
</dbReference>
<evidence type="ECO:0000256" key="5">
    <source>
        <dbReference type="ARBA" id="ARBA00023237"/>
    </source>
</evidence>
<dbReference type="HOGENOM" id="CLU_015553_1_2_10"/>
<feature type="domain" description="SusD-like N-terminal" evidence="7">
    <location>
        <begin position="89"/>
        <end position="231"/>
    </location>
</feature>
<comment type="caution">
    <text evidence="8">The sequence shown here is derived from an EMBL/GenBank/DDBJ whole genome shotgun (WGS) entry which is preliminary data.</text>
</comment>
<dbReference type="EMBL" id="AGWK01000044">
    <property type="protein sequence ID" value="EHO67985.1"/>
    <property type="molecule type" value="Genomic_DNA"/>
</dbReference>
<dbReference type="Gene3D" id="1.25.40.390">
    <property type="match status" value="1"/>
</dbReference>
<keyword evidence="4" id="KW-0472">Membrane</keyword>
<dbReference type="PROSITE" id="PS51257">
    <property type="entry name" value="PROKAR_LIPOPROTEIN"/>
    <property type="match status" value="1"/>
</dbReference>
<evidence type="ECO:0000259" key="7">
    <source>
        <dbReference type="Pfam" id="PF14322"/>
    </source>
</evidence>
<keyword evidence="3" id="KW-0732">Signal</keyword>
<gene>
    <name evidence="8" type="ORF">HMPREF9140_01702</name>
</gene>
<dbReference type="PATRIC" id="fig|883158.3.peg.1704"/>
<dbReference type="InterPro" id="IPR012944">
    <property type="entry name" value="SusD_RagB_dom"/>
</dbReference>
<evidence type="ECO:0000313" key="8">
    <source>
        <dbReference type="EMBL" id="EHO67985.1"/>
    </source>
</evidence>
<evidence type="ECO:0000256" key="1">
    <source>
        <dbReference type="ARBA" id="ARBA00004442"/>
    </source>
</evidence>
<dbReference type="STRING" id="883158.HMPREF9140_01702"/>
<accession>H1Q464</accession>
<dbReference type="AlphaFoldDB" id="H1Q464"/>
<dbReference type="SUPFAM" id="SSF48452">
    <property type="entry name" value="TPR-like"/>
    <property type="match status" value="1"/>
</dbReference>
<feature type="domain" description="RagB/SusD" evidence="6">
    <location>
        <begin position="275"/>
        <end position="536"/>
    </location>
</feature>